<dbReference type="AlphaFoldDB" id="A0A5M3PL60"/>
<sequence>MSLTRQPNIVCRWEPTELASTILSASSRQVIRSWISSSEFLDEHHDPVMLLMDNHATNSFRNLVQATNPDFAPTVVLNELLRKGVVEPLDSGYLMLRRSVYAPAQPWLTGASRVGQVHESEDDIPRRRFNDAI</sequence>
<keyword evidence="2" id="KW-1185">Reference proteome</keyword>
<organism evidence="1 2">
    <name type="scientific">Marinobacter salsuginis</name>
    <dbReference type="NCBI Taxonomy" id="418719"/>
    <lineage>
        <taxon>Bacteria</taxon>
        <taxon>Pseudomonadati</taxon>
        <taxon>Pseudomonadota</taxon>
        <taxon>Gammaproteobacteria</taxon>
        <taxon>Pseudomonadales</taxon>
        <taxon>Marinobacteraceae</taxon>
        <taxon>Marinobacter</taxon>
    </lineage>
</organism>
<proteinExistence type="predicted"/>
<comment type="caution">
    <text evidence="1">The sequence shown here is derived from an EMBL/GenBank/DDBJ whole genome shotgun (WGS) entry which is preliminary data.</text>
</comment>
<accession>A0A5M3PL60</accession>
<protein>
    <submittedName>
        <fullName evidence="1">Uncharacterized protein</fullName>
    </submittedName>
</protein>
<gene>
    <name evidence="1" type="ORF">MS5N3_10580</name>
</gene>
<dbReference type="Proteomes" id="UP000340077">
    <property type="component" value="Unassembled WGS sequence"/>
</dbReference>
<evidence type="ECO:0000313" key="1">
    <source>
        <dbReference type="EMBL" id="GBO83607.1"/>
    </source>
</evidence>
<dbReference type="RefSeq" id="WP_153633894.1">
    <property type="nucleotide sequence ID" value="NZ_BGZH01000001.1"/>
</dbReference>
<evidence type="ECO:0000313" key="2">
    <source>
        <dbReference type="Proteomes" id="UP000340077"/>
    </source>
</evidence>
<reference evidence="1 2" key="1">
    <citation type="journal article" date="2019" name="J. Gen. Appl. Microbiol.">
        <title>Aerobic degradation of cis-dichloroethene by the marine bacterium Marinobacter salsuginis strain 5N-3.</title>
        <authorList>
            <person name="Inoue Y."/>
            <person name="Fukunaga Y."/>
            <person name="Katsumata H."/>
            <person name="Ohji S."/>
            <person name="Hosoyama A."/>
            <person name="Mori K."/>
            <person name="Ando K."/>
        </authorList>
    </citation>
    <scope>NUCLEOTIDE SEQUENCE [LARGE SCALE GENOMIC DNA]</scope>
    <source>
        <strain evidence="1 2">5N-3</strain>
    </source>
</reference>
<name>A0A5M3PL60_9GAMM</name>
<dbReference type="EMBL" id="BGZH01000001">
    <property type="protein sequence ID" value="GBO83607.1"/>
    <property type="molecule type" value="Genomic_DNA"/>
</dbReference>